<dbReference type="AlphaFoldDB" id="A0A921IMW4"/>
<comment type="caution">
    <text evidence="1">The sequence shown here is derived from an EMBL/GenBank/DDBJ whole genome shotgun (WGS) entry which is preliminary data.</text>
</comment>
<proteinExistence type="predicted"/>
<accession>A0A921IMW4</accession>
<protein>
    <submittedName>
        <fullName evidence="1">Uncharacterized protein</fullName>
    </submittedName>
</protein>
<gene>
    <name evidence="1" type="ORF">K8U80_02720</name>
</gene>
<dbReference type="EMBL" id="DYVF01000021">
    <property type="protein sequence ID" value="HJG30290.1"/>
    <property type="molecule type" value="Genomic_DNA"/>
</dbReference>
<reference evidence="1" key="2">
    <citation type="submission" date="2021-09" db="EMBL/GenBank/DDBJ databases">
        <authorList>
            <person name="Gilroy R."/>
        </authorList>
    </citation>
    <scope>NUCLEOTIDE SEQUENCE</scope>
    <source>
        <strain evidence="1">ChiGjej2B2-7701</strain>
    </source>
</reference>
<dbReference type="Proteomes" id="UP000746751">
    <property type="component" value="Unassembled WGS sequence"/>
</dbReference>
<evidence type="ECO:0000313" key="2">
    <source>
        <dbReference type="Proteomes" id="UP000746751"/>
    </source>
</evidence>
<name>A0A921IMW4_9ACTN</name>
<reference evidence="1" key="1">
    <citation type="journal article" date="2021" name="PeerJ">
        <title>Extensive microbial diversity within the chicken gut microbiome revealed by metagenomics and culture.</title>
        <authorList>
            <person name="Gilroy R."/>
            <person name="Ravi A."/>
            <person name="Getino M."/>
            <person name="Pursley I."/>
            <person name="Horton D.L."/>
            <person name="Alikhan N.F."/>
            <person name="Baker D."/>
            <person name="Gharbi K."/>
            <person name="Hall N."/>
            <person name="Watson M."/>
            <person name="Adriaenssens E.M."/>
            <person name="Foster-Nyarko E."/>
            <person name="Jarju S."/>
            <person name="Secka A."/>
            <person name="Antonio M."/>
            <person name="Oren A."/>
            <person name="Chaudhuri R.R."/>
            <person name="La Ragione R."/>
            <person name="Hildebrand F."/>
            <person name="Pallen M.J."/>
        </authorList>
    </citation>
    <scope>NUCLEOTIDE SEQUENCE</scope>
    <source>
        <strain evidence="1">ChiGjej2B2-7701</strain>
    </source>
</reference>
<organism evidence="1 2">
    <name type="scientific">Collinsella ihumii</name>
    <dbReference type="NCBI Taxonomy" id="1720204"/>
    <lineage>
        <taxon>Bacteria</taxon>
        <taxon>Bacillati</taxon>
        <taxon>Actinomycetota</taxon>
        <taxon>Coriobacteriia</taxon>
        <taxon>Coriobacteriales</taxon>
        <taxon>Coriobacteriaceae</taxon>
        <taxon>Collinsella</taxon>
    </lineage>
</organism>
<sequence>MSEFDSEIFSTPQEQREYEEFCEQQEREQTFSLDQPALVCRWRMAHRRVPLLNRHIRALSQRTVNGAPLARNMLSWAKQHVEWSLAEGEYDDPCGVLMMVVDVNGNAAMTVGAYEPLEDTSAAVLVSRASLARTERDETGVAPEVLCAVADGSLIVDAAPDEPLCGAMTLVEQLAETCGHNVVHAEGALPAGTVLLVSDEHGVVPASDASASDADAAFAKLLADGVAKLFA</sequence>
<evidence type="ECO:0000313" key="1">
    <source>
        <dbReference type="EMBL" id="HJG30290.1"/>
    </source>
</evidence>